<proteinExistence type="predicted"/>
<dbReference type="PROSITE" id="PS00615">
    <property type="entry name" value="C_TYPE_LECTIN_1"/>
    <property type="match status" value="1"/>
</dbReference>
<dbReference type="PROSITE" id="PS50041">
    <property type="entry name" value="C_TYPE_LECTIN_2"/>
    <property type="match status" value="1"/>
</dbReference>
<dbReference type="OrthoDB" id="441660at2759"/>
<organism evidence="4 5">
    <name type="scientific">Parambassis ranga</name>
    <name type="common">Indian glassy fish</name>
    <dbReference type="NCBI Taxonomy" id="210632"/>
    <lineage>
        <taxon>Eukaryota</taxon>
        <taxon>Metazoa</taxon>
        <taxon>Chordata</taxon>
        <taxon>Craniata</taxon>
        <taxon>Vertebrata</taxon>
        <taxon>Euteleostomi</taxon>
        <taxon>Actinopterygii</taxon>
        <taxon>Neopterygii</taxon>
        <taxon>Teleostei</taxon>
        <taxon>Neoteleostei</taxon>
        <taxon>Acanthomorphata</taxon>
        <taxon>Ovalentaria</taxon>
        <taxon>Ambassidae</taxon>
        <taxon>Parambassis</taxon>
    </lineage>
</organism>
<dbReference type="GeneID" id="114436675"/>
<dbReference type="RefSeq" id="XP_028262901.1">
    <property type="nucleotide sequence ID" value="XM_028407100.1"/>
</dbReference>
<dbReference type="PRINTS" id="PR01504">
    <property type="entry name" value="PNCREATITSAP"/>
</dbReference>
<evidence type="ECO:0000259" key="3">
    <source>
        <dbReference type="PROSITE" id="PS50041"/>
    </source>
</evidence>
<dbReference type="InterPro" id="IPR016186">
    <property type="entry name" value="C-type_lectin-like/link_sf"/>
</dbReference>
<dbReference type="InterPro" id="IPR001304">
    <property type="entry name" value="C-type_lectin-like"/>
</dbReference>
<keyword evidence="4" id="KW-1185">Reference proteome</keyword>
<reference evidence="5" key="1">
    <citation type="submission" date="2025-08" db="UniProtKB">
        <authorList>
            <consortium name="RefSeq"/>
        </authorList>
    </citation>
    <scope>IDENTIFICATION</scope>
</reference>
<sequence>MKLLTVSALLCAVMALTTAASLKDGTALNETETLSSADPRGVNKFASCTTGWTEFNGKCYIYEPKSMTYAEAQKNCQSKGANLASVHSDAEYKHLQNVVYQATYTNGHAWIGGSDSLQEGLWYWSDGTTFEYKKWCPGEPDNGGGNQDCAYMNYGSNGCFDWDDGGCATEMPSICVKRTPEL</sequence>
<dbReference type="InParanoid" id="A0A6P7IDY2"/>
<keyword evidence="2" id="KW-0732">Signal</keyword>
<protein>
    <submittedName>
        <fullName evidence="5">Ladderlectin-like isoform X1</fullName>
    </submittedName>
</protein>
<feature type="chain" id="PRO_5027879955" evidence="2">
    <location>
        <begin position="20"/>
        <end position="182"/>
    </location>
</feature>
<dbReference type="InterPro" id="IPR050111">
    <property type="entry name" value="C-type_lectin/snaclec_domain"/>
</dbReference>
<feature type="signal peptide" evidence="2">
    <location>
        <begin position="1"/>
        <end position="19"/>
    </location>
</feature>
<feature type="domain" description="C-type lectin" evidence="3">
    <location>
        <begin position="55"/>
        <end position="176"/>
    </location>
</feature>
<dbReference type="Gene3D" id="3.10.100.10">
    <property type="entry name" value="Mannose-Binding Protein A, subunit A"/>
    <property type="match status" value="1"/>
</dbReference>
<dbReference type="Proteomes" id="UP000515145">
    <property type="component" value="Chromosome 5"/>
</dbReference>
<dbReference type="Pfam" id="PF00059">
    <property type="entry name" value="Lectin_C"/>
    <property type="match status" value="1"/>
</dbReference>
<gene>
    <name evidence="5" type="primary">LOC114436675</name>
</gene>
<accession>A0A6P7IDY2</accession>
<dbReference type="PANTHER" id="PTHR22803">
    <property type="entry name" value="MANNOSE, PHOSPHOLIPASE, LECTIN RECEPTOR RELATED"/>
    <property type="match status" value="1"/>
</dbReference>
<evidence type="ECO:0000256" key="2">
    <source>
        <dbReference type="SAM" id="SignalP"/>
    </source>
</evidence>
<dbReference type="FunCoup" id="A0A6P7IDY2">
    <property type="interactions" value="1169"/>
</dbReference>
<dbReference type="SUPFAM" id="SSF56436">
    <property type="entry name" value="C-type lectin-like"/>
    <property type="match status" value="1"/>
</dbReference>
<keyword evidence="1" id="KW-1015">Disulfide bond</keyword>
<dbReference type="InterPro" id="IPR016187">
    <property type="entry name" value="CTDL_fold"/>
</dbReference>
<dbReference type="AlphaFoldDB" id="A0A6P7IDY2"/>
<dbReference type="InterPro" id="IPR018378">
    <property type="entry name" value="C-type_lectin_CS"/>
</dbReference>
<evidence type="ECO:0000313" key="4">
    <source>
        <dbReference type="Proteomes" id="UP000515145"/>
    </source>
</evidence>
<evidence type="ECO:0000256" key="1">
    <source>
        <dbReference type="ARBA" id="ARBA00023157"/>
    </source>
</evidence>
<evidence type="ECO:0000313" key="5">
    <source>
        <dbReference type="RefSeq" id="XP_028262901.1"/>
    </source>
</evidence>
<name>A0A6P7IDY2_9TELE</name>
<dbReference type="SMART" id="SM00034">
    <property type="entry name" value="CLECT"/>
    <property type="match status" value="1"/>
</dbReference>